<sequence length="76" mass="8318">MTQKLTKAEAAFARCMAKVGSHFTMRDVVRHGLQDDYELARRAGFYQSAGIEWSVKGDEWANTVAGRTAIAVAGRG</sequence>
<keyword evidence="1" id="KW-0614">Plasmid</keyword>
<accession>C5B414</accession>
<dbReference type="Proteomes" id="UP000009081">
    <property type="component" value="Plasmid megaplasmid"/>
</dbReference>
<dbReference type="KEGG" id="mea:Mex_2p0323"/>
<geneLocation type="plasmid" evidence="1 2">
    <name>megaplasmid</name>
</geneLocation>
<dbReference type="EMBL" id="CP001511">
    <property type="protein sequence ID" value="ACS43196.1"/>
    <property type="molecule type" value="Genomic_DNA"/>
</dbReference>
<dbReference type="HOGENOM" id="CLU_2650264_0_0_5"/>
<gene>
    <name evidence="1" type="ordered locus">MexAM1_META2p0323</name>
</gene>
<evidence type="ECO:0000313" key="2">
    <source>
        <dbReference type="Proteomes" id="UP000009081"/>
    </source>
</evidence>
<dbReference type="RefSeq" id="WP_012753680.1">
    <property type="nucleotide sequence ID" value="NC_012811.1"/>
</dbReference>
<organism evidence="1 2">
    <name type="scientific">Methylorubrum extorquens (strain ATCC 14718 / DSM 1338 / JCM 2805 / NCIMB 9133 / AM1)</name>
    <name type="common">Methylobacterium extorquens</name>
    <dbReference type="NCBI Taxonomy" id="272630"/>
    <lineage>
        <taxon>Bacteria</taxon>
        <taxon>Pseudomonadati</taxon>
        <taxon>Pseudomonadota</taxon>
        <taxon>Alphaproteobacteria</taxon>
        <taxon>Hyphomicrobiales</taxon>
        <taxon>Methylobacteriaceae</taxon>
        <taxon>Methylorubrum</taxon>
    </lineage>
</organism>
<reference evidence="1 2" key="1">
    <citation type="journal article" date="2009" name="PLoS ONE">
        <title>Methylobacterium genome sequences: a reference blueprint to investigate microbial metabolism of C1 compounds from natural and industrial sources.</title>
        <authorList>
            <person name="Vuilleumier S."/>
            <person name="Chistoserdova L."/>
            <person name="Lee M.-C."/>
            <person name="Bringel F."/>
            <person name="Lajus A."/>
            <person name="Zhou Y."/>
            <person name="Gourion B."/>
            <person name="Barbe V."/>
            <person name="Chang J."/>
            <person name="Cruveiller S."/>
            <person name="Dossat C."/>
            <person name="Gillett W."/>
            <person name="Gruffaz C."/>
            <person name="Haugen E."/>
            <person name="Hourcade E."/>
            <person name="Levy R."/>
            <person name="Mangenot S."/>
            <person name="Muller E."/>
            <person name="Nadalig T."/>
            <person name="Pagni M."/>
            <person name="Penny C."/>
            <person name="Peyraud R."/>
            <person name="Robinson D.G."/>
            <person name="Roche D."/>
            <person name="Rouy Z."/>
            <person name="Saenampechek C."/>
            <person name="Salvignol G."/>
            <person name="Vallenet D."/>
            <person name="Wu Z."/>
            <person name="Marx C.J."/>
            <person name="Vorholt J.A."/>
            <person name="Olson M.V."/>
            <person name="Kaul R."/>
            <person name="Weissenbach J."/>
            <person name="Medigue C."/>
            <person name="Lidstrom M.E."/>
        </authorList>
    </citation>
    <scope>NUCLEOTIDE SEQUENCE [LARGE SCALE GENOMIC DNA]</scope>
    <source>
        <strain evidence="2">ATCC 14718 / DSM 1338 / JCM 2805 / NCIMB 9133 / AM1</strain>
    </source>
</reference>
<keyword evidence="2" id="KW-1185">Reference proteome</keyword>
<dbReference type="AlphaFoldDB" id="C5B414"/>
<protein>
    <submittedName>
        <fullName evidence="1">Uncharacterized protein</fullName>
    </submittedName>
</protein>
<proteinExistence type="predicted"/>
<name>C5B414_METEA</name>
<evidence type="ECO:0000313" key="1">
    <source>
        <dbReference type="EMBL" id="ACS43196.1"/>
    </source>
</evidence>